<organism evidence="8 9">
    <name type="scientific">Streptomyces solicathayae</name>
    <dbReference type="NCBI Taxonomy" id="3081768"/>
    <lineage>
        <taxon>Bacteria</taxon>
        <taxon>Bacillati</taxon>
        <taxon>Actinomycetota</taxon>
        <taxon>Actinomycetes</taxon>
        <taxon>Kitasatosporales</taxon>
        <taxon>Streptomycetaceae</taxon>
        <taxon>Streptomyces</taxon>
    </lineage>
</organism>
<dbReference type="InterPro" id="IPR011701">
    <property type="entry name" value="MFS"/>
</dbReference>
<feature type="transmembrane region" description="Helical" evidence="6">
    <location>
        <begin position="27"/>
        <end position="51"/>
    </location>
</feature>
<protein>
    <submittedName>
        <fullName evidence="8">MFS transporter</fullName>
    </submittedName>
</protein>
<dbReference type="PANTHER" id="PTHR23513:SF6">
    <property type="entry name" value="MAJOR FACILITATOR SUPERFAMILY ASSOCIATED DOMAIN-CONTAINING PROTEIN"/>
    <property type="match status" value="1"/>
</dbReference>
<comment type="subcellular location">
    <subcellularLocation>
        <location evidence="1">Cell membrane</location>
        <topology evidence="1">Multi-pass membrane protein</topology>
    </subcellularLocation>
</comment>
<evidence type="ECO:0000256" key="4">
    <source>
        <dbReference type="ARBA" id="ARBA00022989"/>
    </source>
</evidence>
<feature type="transmembrane region" description="Helical" evidence="6">
    <location>
        <begin position="305"/>
        <end position="325"/>
    </location>
</feature>
<feature type="transmembrane region" description="Helical" evidence="6">
    <location>
        <begin position="57"/>
        <end position="80"/>
    </location>
</feature>
<dbReference type="Gene3D" id="1.20.1250.20">
    <property type="entry name" value="MFS general substrate transporter like domains"/>
    <property type="match status" value="1"/>
</dbReference>
<feature type="domain" description="Major facilitator superfamily (MFS) profile" evidence="7">
    <location>
        <begin position="24"/>
        <end position="421"/>
    </location>
</feature>
<evidence type="ECO:0000313" key="8">
    <source>
        <dbReference type="EMBL" id="WOX19900.1"/>
    </source>
</evidence>
<evidence type="ECO:0000256" key="6">
    <source>
        <dbReference type="SAM" id="Phobius"/>
    </source>
</evidence>
<keyword evidence="3 6" id="KW-0812">Transmembrane</keyword>
<keyword evidence="4 6" id="KW-1133">Transmembrane helix</keyword>
<dbReference type="InterPro" id="IPR020846">
    <property type="entry name" value="MFS_dom"/>
</dbReference>
<dbReference type="PANTHER" id="PTHR23513">
    <property type="entry name" value="INTEGRAL MEMBRANE EFFLUX PROTEIN-RELATED"/>
    <property type="match status" value="1"/>
</dbReference>
<dbReference type="EMBL" id="CP137573">
    <property type="protein sequence ID" value="WOX19900.1"/>
    <property type="molecule type" value="Genomic_DNA"/>
</dbReference>
<dbReference type="PROSITE" id="PS50850">
    <property type="entry name" value="MFS"/>
    <property type="match status" value="1"/>
</dbReference>
<evidence type="ECO:0000259" key="7">
    <source>
        <dbReference type="PROSITE" id="PS50850"/>
    </source>
</evidence>
<dbReference type="CDD" id="cd06173">
    <property type="entry name" value="MFS_MefA_like"/>
    <property type="match status" value="1"/>
</dbReference>
<reference evidence="8 9" key="1">
    <citation type="submission" date="2023-10" db="EMBL/GenBank/DDBJ databases">
        <title>The genome sequence of Streptomyces sp. HUAS YS2.</title>
        <authorList>
            <person name="Mo P."/>
        </authorList>
    </citation>
    <scope>NUCLEOTIDE SEQUENCE [LARGE SCALE GENOMIC DNA]</scope>
    <source>
        <strain evidence="8 9">HUAS YS2</strain>
    </source>
</reference>
<feature type="transmembrane region" description="Helical" evidence="6">
    <location>
        <begin position="331"/>
        <end position="350"/>
    </location>
</feature>
<evidence type="ECO:0000256" key="1">
    <source>
        <dbReference type="ARBA" id="ARBA00004651"/>
    </source>
</evidence>
<proteinExistence type="predicted"/>
<accession>A0ABZ0LK64</accession>
<keyword evidence="2" id="KW-1003">Cell membrane</keyword>
<sequence>MPNRSEVPQTSARPEGRTLWRNRNFNVFWLGQSLSVLGGSISLLALPLLVLEATDSLVQMGAITAVAGAAGIVTGTFAGYVVDHTDRRRTMIVCDLVRAVALCALPWIWAAGQQVWLLYVLMAVVAGLTTVFDVGYVTAVADLVDTRDLTVANSRLLGTFAVGSILGPILAGLITAAVGAAWALAIDGASFLVSAASLCFVTFSPRETPGKPGPDGTPGQGGAAGLLREMFAVGLRFIWSHPALRTLTVLLTLLTFLTLGATDLLIYRVRHDLGQDEAVLGSVVAVSGLGAIAAAVLADLLRRRLGFGTCWLGAVLMIGLSVTVIGNSRSVPVIALAAATFVFGTTLGGVCSMTLRQQVTPDHLLGRVTSAFWTVHMASGPIGAAVLTVAASHYGVPAVAVGGGLFCLAIFTLGLLSPLRTRRPESLPLRAGRDTRR</sequence>
<feature type="transmembrane region" description="Helical" evidence="6">
    <location>
        <begin position="180"/>
        <end position="203"/>
    </location>
</feature>
<feature type="transmembrane region" description="Helical" evidence="6">
    <location>
        <begin position="156"/>
        <end position="174"/>
    </location>
</feature>
<evidence type="ECO:0000256" key="5">
    <source>
        <dbReference type="ARBA" id="ARBA00023136"/>
    </source>
</evidence>
<feature type="transmembrane region" description="Helical" evidence="6">
    <location>
        <begin position="371"/>
        <end position="390"/>
    </location>
</feature>
<evidence type="ECO:0000256" key="2">
    <source>
        <dbReference type="ARBA" id="ARBA00022475"/>
    </source>
</evidence>
<gene>
    <name evidence="8" type="ORF">R2D22_00130</name>
</gene>
<evidence type="ECO:0000256" key="3">
    <source>
        <dbReference type="ARBA" id="ARBA00022692"/>
    </source>
</evidence>
<feature type="transmembrane region" description="Helical" evidence="6">
    <location>
        <begin position="116"/>
        <end position="144"/>
    </location>
</feature>
<keyword evidence="9" id="KW-1185">Reference proteome</keyword>
<dbReference type="Pfam" id="PF07690">
    <property type="entry name" value="MFS_1"/>
    <property type="match status" value="1"/>
</dbReference>
<dbReference type="RefSeq" id="WP_318099961.1">
    <property type="nucleotide sequence ID" value="NZ_CP137573.1"/>
</dbReference>
<dbReference type="Proteomes" id="UP001301731">
    <property type="component" value="Chromosome"/>
</dbReference>
<feature type="transmembrane region" description="Helical" evidence="6">
    <location>
        <begin position="279"/>
        <end position="298"/>
    </location>
</feature>
<feature type="transmembrane region" description="Helical" evidence="6">
    <location>
        <begin position="396"/>
        <end position="416"/>
    </location>
</feature>
<feature type="transmembrane region" description="Helical" evidence="6">
    <location>
        <begin position="246"/>
        <end position="267"/>
    </location>
</feature>
<keyword evidence="5 6" id="KW-0472">Membrane</keyword>
<evidence type="ECO:0000313" key="9">
    <source>
        <dbReference type="Proteomes" id="UP001301731"/>
    </source>
</evidence>
<name>A0ABZ0LK64_9ACTN</name>
<dbReference type="SUPFAM" id="SSF103473">
    <property type="entry name" value="MFS general substrate transporter"/>
    <property type="match status" value="1"/>
</dbReference>
<dbReference type="InterPro" id="IPR036259">
    <property type="entry name" value="MFS_trans_sf"/>
</dbReference>